<evidence type="ECO:0000256" key="4">
    <source>
        <dbReference type="ARBA" id="ARBA00023136"/>
    </source>
</evidence>
<evidence type="ECO:0000256" key="1">
    <source>
        <dbReference type="ARBA" id="ARBA00004370"/>
    </source>
</evidence>
<name>L1NCI6_9PORP</name>
<comment type="caution">
    <text evidence="8">The sequence shown here is derived from an EMBL/GenBank/DDBJ whole genome shotgun (WGS) entry which is preliminary data.</text>
</comment>
<dbReference type="Proteomes" id="UP000010408">
    <property type="component" value="Unassembled WGS sequence"/>
</dbReference>
<evidence type="ECO:0000313" key="9">
    <source>
        <dbReference type="Proteomes" id="UP000010408"/>
    </source>
</evidence>
<dbReference type="InterPro" id="IPR000184">
    <property type="entry name" value="Bac_surfAg_D15"/>
</dbReference>
<accession>L1NCI6</accession>
<keyword evidence="3 6" id="KW-0732">Signal</keyword>
<evidence type="ECO:0000256" key="3">
    <source>
        <dbReference type="ARBA" id="ARBA00022729"/>
    </source>
</evidence>
<dbReference type="PANTHER" id="PTHR12815">
    <property type="entry name" value="SORTING AND ASSEMBLY MACHINERY SAMM50 PROTEIN FAMILY MEMBER"/>
    <property type="match status" value="1"/>
</dbReference>
<comment type="subcellular location">
    <subcellularLocation>
        <location evidence="1">Membrane</location>
    </subcellularLocation>
</comment>
<dbReference type="InterPro" id="IPR039910">
    <property type="entry name" value="D15-like"/>
</dbReference>
<dbReference type="PROSITE" id="PS51257">
    <property type="entry name" value="PROKAR_LIPOPROTEIN"/>
    <property type="match status" value="1"/>
</dbReference>
<feature type="chain" id="PRO_5003954265" evidence="6">
    <location>
        <begin position="28"/>
        <end position="765"/>
    </location>
</feature>
<evidence type="ECO:0000256" key="5">
    <source>
        <dbReference type="ARBA" id="ARBA00023237"/>
    </source>
</evidence>
<keyword evidence="5" id="KW-0998">Cell outer membrane</keyword>
<evidence type="ECO:0000256" key="2">
    <source>
        <dbReference type="ARBA" id="ARBA00022692"/>
    </source>
</evidence>
<dbReference type="STRING" id="1127696.HMPREF9134_01255"/>
<keyword evidence="4" id="KW-0472">Membrane</keyword>
<feature type="domain" description="Bacterial surface antigen (D15)" evidence="7">
    <location>
        <begin position="375"/>
        <end position="763"/>
    </location>
</feature>
<protein>
    <submittedName>
        <fullName evidence="8">Outer membrane protein, OMP85 family</fullName>
    </submittedName>
</protein>
<dbReference type="GO" id="GO:0019867">
    <property type="term" value="C:outer membrane"/>
    <property type="evidence" value="ECO:0007669"/>
    <property type="project" value="InterPro"/>
</dbReference>
<evidence type="ECO:0000313" key="8">
    <source>
        <dbReference type="EMBL" id="EKY00907.1"/>
    </source>
</evidence>
<evidence type="ECO:0000259" key="7">
    <source>
        <dbReference type="Pfam" id="PF01103"/>
    </source>
</evidence>
<organism evidence="8 9">
    <name type="scientific">Porphyromonas catoniae F0037</name>
    <dbReference type="NCBI Taxonomy" id="1127696"/>
    <lineage>
        <taxon>Bacteria</taxon>
        <taxon>Pseudomonadati</taxon>
        <taxon>Bacteroidota</taxon>
        <taxon>Bacteroidia</taxon>
        <taxon>Bacteroidales</taxon>
        <taxon>Porphyromonadaceae</taxon>
        <taxon>Porphyromonas</taxon>
    </lineage>
</organism>
<evidence type="ECO:0000256" key="6">
    <source>
        <dbReference type="SAM" id="SignalP"/>
    </source>
</evidence>
<reference evidence="8 9" key="1">
    <citation type="submission" date="2012-05" db="EMBL/GenBank/DDBJ databases">
        <authorList>
            <person name="Weinstock G."/>
            <person name="Sodergren E."/>
            <person name="Lobos E.A."/>
            <person name="Fulton L."/>
            <person name="Fulton R."/>
            <person name="Courtney L."/>
            <person name="Fronick C."/>
            <person name="O'Laughlin M."/>
            <person name="Godfrey J."/>
            <person name="Wilson R.M."/>
            <person name="Miner T."/>
            <person name="Farmer C."/>
            <person name="Delehaunty K."/>
            <person name="Cordes M."/>
            <person name="Minx P."/>
            <person name="Tomlinson C."/>
            <person name="Chen J."/>
            <person name="Wollam A."/>
            <person name="Pepin K.H."/>
            <person name="Bhonagiri V."/>
            <person name="Zhang X."/>
            <person name="Suruliraj S."/>
            <person name="Warren W."/>
            <person name="Mitreva M."/>
            <person name="Mardis E.R."/>
            <person name="Wilson R.K."/>
        </authorList>
    </citation>
    <scope>NUCLEOTIDE SEQUENCE [LARGE SCALE GENOMIC DNA]</scope>
    <source>
        <strain evidence="8 9">F0037</strain>
    </source>
</reference>
<dbReference type="Pfam" id="PF01103">
    <property type="entry name" value="Omp85"/>
    <property type="match status" value="1"/>
</dbReference>
<feature type="signal peptide" evidence="6">
    <location>
        <begin position="1"/>
        <end position="27"/>
    </location>
</feature>
<dbReference type="AlphaFoldDB" id="L1NCI6"/>
<dbReference type="PANTHER" id="PTHR12815:SF47">
    <property type="entry name" value="TRANSLOCATION AND ASSEMBLY MODULE SUBUNIT TAMA"/>
    <property type="match status" value="1"/>
</dbReference>
<dbReference type="HOGENOM" id="CLU_010929_0_0_10"/>
<keyword evidence="2" id="KW-0812">Transmembrane</keyword>
<dbReference type="EMBL" id="AMEQ01000035">
    <property type="protein sequence ID" value="EKY00907.1"/>
    <property type="molecule type" value="Genomic_DNA"/>
</dbReference>
<dbReference type="Gene3D" id="2.40.160.50">
    <property type="entry name" value="membrane protein fhac: a member of the omp85/tpsb transporter family"/>
    <property type="match status" value="1"/>
</dbReference>
<dbReference type="PATRIC" id="fig|1127696.3.peg.1132"/>
<gene>
    <name evidence="8" type="ORF">HMPREF9134_01255</name>
</gene>
<sequence>MEALMKNYRYATLALLLLILTSACSTARHVPDGSYLLSSVKIQIDSLTPYEREQLGDLELYLTQQPNTRILGLFKWTLGVYSLSNPKSNSFLNRQLRKWGDPPVLYSEQEAEFGRANLTAAMYNAGYLKAQTTLEVDTSAYKKAKLHYHIEPGPLFYVGHGEEVLTDSLAKALLYPKDSLHQMRLFRGESYTSHLSPGSVLSPQNMQRERERISQILMNRGYYSFSSDSVRYEVDTLEIKNAWVRKTISVPQQVYRIGQVSFKHEGSERERPFRQDSLGGIAFSIDPNHYIRPGELAHRIWVRPGTLYSQQNTSRTYAALSDLAPLRNISLRYYIDSLRGDSTLLNCDIITAPEPSKSLSGDIVGTNSSGNLGVSASLTFQHNNLFSGGEQFQLQLRGGYEAFSSRVDDHYSYGIESSLSFPRLLVPFLNSRGPSNYQSATNLKVSYDYHGRPEFSRDIFSLEWGYSWHSHYTPAYRHHLKVLDLDFLHFVYVNESFRQSMPLITQILNYRDQFVLGASYLLRYNSLNDYRLSSSPWVHNLRLYLQSSGALLYGLSEALGRERDGYGSYKFFGTNFAQFIKGEFDYSGLRKLGEGNAVAYHLGLAIAVPYGNSQFVPVDLRYFAGGANSVRGWGARSLGPGSMPRSASRSIFDQVGDIRLELSAEYRMRILGPVQLALFADAGNIWTIRPYENQPKGDFKWRTFYKEIALATGLGLRWDFDYFVLRFDLGSKLYDPQVENNRPWVVTYQKLSDLVALHFGIGYPF</sequence>
<dbReference type="eggNOG" id="COG4775">
    <property type="taxonomic scope" value="Bacteria"/>
</dbReference>
<proteinExistence type="predicted"/>